<evidence type="ECO:0008006" key="3">
    <source>
        <dbReference type="Google" id="ProtNLM"/>
    </source>
</evidence>
<sequence>MSQLNAGVPIVLYPRSMPEIDTMNNAMPETMNPVIPVFLVLERDALIAEDIMGSLADMGPCRTIHVSDASEITPHLSAEPAVSAVFLEMRLTQVLELGLDRRLAEHGAHVILTIGEDDADHAQALGWGMLVRPFTDEMLREALMGTIERRR</sequence>
<dbReference type="PATRIC" id="fig|74031.6.peg.2372"/>
<organism evidence="1 2">
    <name type="scientific">Roseovarius tolerans</name>
    <dbReference type="NCBI Taxonomy" id="74031"/>
    <lineage>
        <taxon>Bacteria</taxon>
        <taxon>Pseudomonadati</taxon>
        <taxon>Pseudomonadota</taxon>
        <taxon>Alphaproteobacteria</taxon>
        <taxon>Rhodobacterales</taxon>
        <taxon>Roseobacteraceae</taxon>
        <taxon>Roseovarius</taxon>
    </lineage>
</organism>
<dbReference type="Proteomes" id="UP000037046">
    <property type="component" value="Unassembled WGS sequence"/>
</dbReference>
<evidence type="ECO:0000313" key="2">
    <source>
        <dbReference type="Proteomes" id="UP000037046"/>
    </source>
</evidence>
<name>A0A0L6CTL3_9RHOB</name>
<dbReference type="EMBL" id="LGVV01000031">
    <property type="protein sequence ID" value="KNX41112.1"/>
    <property type="molecule type" value="Genomic_DNA"/>
</dbReference>
<evidence type="ECO:0000313" key="1">
    <source>
        <dbReference type="EMBL" id="KNX41112.1"/>
    </source>
</evidence>
<protein>
    <recommendedName>
        <fullName evidence="3">Response regulatory domain-containing protein</fullName>
    </recommendedName>
</protein>
<comment type="caution">
    <text evidence="1">The sequence shown here is derived from an EMBL/GenBank/DDBJ whole genome shotgun (WGS) entry which is preliminary data.</text>
</comment>
<proteinExistence type="predicted"/>
<dbReference type="InterPro" id="IPR011006">
    <property type="entry name" value="CheY-like_superfamily"/>
</dbReference>
<reference evidence="2" key="1">
    <citation type="submission" date="2015-07" db="EMBL/GenBank/DDBJ databases">
        <title>Draft Genome Sequence of Roseovarius tolerans EL-164, a producer of N-Acylated Alanine Methyl Esters (NAMEs).</title>
        <authorList>
            <person name="Voget S."/>
            <person name="Bruns H."/>
            <person name="Wagner-Doebler I."/>
            <person name="Schulz S."/>
            <person name="Daniel R."/>
        </authorList>
    </citation>
    <scope>NUCLEOTIDE SEQUENCE [LARGE SCALE GENOMIC DNA]</scope>
    <source>
        <strain evidence="2">EL-164</strain>
    </source>
</reference>
<keyword evidence="2" id="KW-1185">Reference proteome</keyword>
<dbReference type="SUPFAM" id="SSF52172">
    <property type="entry name" value="CheY-like"/>
    <property type="match status" value="1"/>
</dbReference>
<dbReference type="Gene3D" id="3.40.50.2300">
    <property type="match status" value="1"/>
</dbReference>
<dbReference type="AlphaFoldDB" id="A0A0L6CTL3"/>
<gene>
    <name evidence="1" type="ORF">ROTO_23220</name>
</gene>
<accession>A0A0L6CTL3</accession>